<comment type="caution">
    <text evidence="1">The sequence shown here is derived from an EMBL/GenBank/DDBJ whole genome shotgun (WGS) entry which is preliminary data.</text>
</comment>
<keyword evidence="2" id="KW-1185">Reference proteome</keyword>
<dbReference type="Proteomes" id="UP001589532">
    <property type="component" value="Unassembled WGS sequence"/>
</dbReference>
<accession>A0ABV5RV87</accession>
<organism evidence="1 2">
    <name type="scientific">Nonomuraea helvata</name>
    <dbReference type="NCBI Taxonomy" id="37484"/>
    <lineage>
        <taxon>Bacteria</taxon>
        <taxon>Bacillati</taxon>
        <taxon>Actinomycetota</taxon>
        <taxon>Actinomycetes</taxon>
        <taxon>Streptosporangiales</taxon>
        <taxon>Streptosporangiaceae</taxon>
        <taxon>Nonomuraea</taxon>
    </lineage>
</organism>
<proteinExistence type="predicted"/>
<evidence type="ECO:0000313" key="2">
    <source>
        <dbReference type="Proteomes" id="UP001589532"/>
    </source>
</evidence>
<name>A0ABV5RV87_9ACTN</name>
<protein>
    <submittedName>
        <fullName evidence="1">Uncharacterized protein</fullName>
    </submittedName>
</protein>
<reference evidence="1 2" key="1">
    <citation type="submission" date="2024-09" db="EMBL/GenBank/DDBJ databases">
        <authorList>
            <person name="Sun Q."/>
            <person name="Mori K."/>
        </authorList>
    </citation>
    <scope>NUCLEOTIDE SEQUENCE [LARGE SCALE GENOMIC DNA]</scope>
    <source>
        <strain evidence="1 2">JCM 3143</strain>
    </source>
</reference>
<sequence length="132" mass="15256">MTMNDFDLDEFVSLEELIRRTREILWKMSSARRFIQALEAEAEQDGETYVSMFEYLLEVVVEVFMPAVEEDDDKDVIRSFLGICEELLSVNSSLLRESVDDLVAKLLIRDYPHLISQSGPQLQKLIATHRDG</sequence>
<dbReference type="EMBL" id="JBHMBW010000003">
    <property type="protein sequence ID" value="MFB9622689.1"/>
    <property type="molecule type" value="Genomic_DNA"/>
</dbReference>
<evidence type="ECO:0000313" key="1">
    <source>
        <dbReference type="EMBL" id="MFB9622689.1"/>
    </source>
</evidence>
<gene>
    <name evidence="1" type="ORF">ACFFSA_06305</name>
</gene>
<dbReference type="RefSeq" id="WP_344996120.1">
    <property type="nucleotide sequence ID" value="NZ_BAAAXV010000009.1"/>
</dbReference>